<dbReference type="SUPFAM" id="SSF47473">
    <property type="entry name" value="EF-hand"/>
    <property type="match status" value="1"/>
</dbReference>
<evidence type="ECO:0000313" key="1">
    <source>
        <dbReference type="EMBL" id="KAJ2752103.1"/>
    </source>
</evidence>
<gene>
    <name evidence="1" type="primary">fim1_1</name>
    <name evidence="1" type="ORF">GGI19_004053</name>
</gene>
<sequence length="82" mass="9485">MSQQDIQRLSKKNPILKPWDIETLVSSFNGLDLDANRGLERRNVVSAVQKIEPERQYDEISSVLKEVDVSRPDKVELDEFVE</sequence>
<dbReference type="Gene3D" id="1.10.238.10">
    <property type="entry name" value="EF-hand"/>
    <property type="match status" value="1"/>
</dbReference>
<dbReference type="Proteomes" id="UP001140011">
    <property type="component" value="Unassembled WGS sequence"/>
</dbReference>
<evidence type="ECO:0000313" key="2">
    <source>
        <dbReference type="Proteomes" id="UP001140011"/>
    </source>
</evidence>
<comment type="caution">
    <text evidence="1">The sequence shown here is derived from an EMBL/GenBank/DDBJ whole genome shotgun (WGS) entry which is preliminary data.</text>
</comment>
<keyword evidence="2" id="KW-1185">Reference proteome</keyword>
<organism evidence="1 2">
    <name type="scientific">Coemansia pectinata</name>
    <dbReference type="NCBI Taxonomy" id="1052879"/>
    <lineage>
        <taxon>Eukaryota</taxon>
        <taxon>Fungi</taxon>
        <taxon>Fungi incertae sedis</taxon>
        <taxon>Zoopagomycota</taxon>
        <taxon>Kickxellomycotina</taxon>
        <taxon>Kickxellomycetes</taxon>
        <taxon>Kickxellales</taxon>
        <taxon>Kickxellaceae</taxon>
        <taxon>Coemansia</taxon>
    </lineage>
</organism>
<protein>
    <submittedName>
        <fullName evidence="1">Fimbrin</fullName>
    </submittedName>
</protein>
<proteinExistence type="predicted"/>
<feature type="non-terminal residue" evidence="1">
    <location>
        <position position="82"/>
    </location>
</feature>
<dbReference type="AlphaFoldDB" id="A0A9W8GSY4"/>
<dbReference type="EMBL" id="JANBUH010000321">
    <property type="protein sequence ID" value="KAJ2752103.1"/>
    <property type="molecule type" value="Genomic_DNA"/>
</dbReference>
<name>A0A9W8GSY4_9FUNG</name>
<dbReference type="OrthoDB" id="431378at2759"/>
<reference evidence="1" key="1">
    <citation type="submission" date="2022-07" db="EMBL/GenBank/DDBJ databases">
        <title>Phylogenomic reconstructions and comparative analyses of Kickxellomycotina fungi.</title>
        <authorList>
            <person name="Reynolds N.K."/>
            <person name="Stajich J.E."/>
            <person name="Barry K."/>
            <person name="Grigoriev I.V."/>
            <person name="Crous P."/>
            <person name="Smith M.E."/>
        </authorList>
    </citation>
    <scope>NUCLEOTIDE SEQUENCE</scope>
    <source>
        <strain evidence="1">BCRC 34297</strain>
    </source>
</reference>
<dbReference type="InterPro" id="IPR011992">
    <property type="entry name" value="EF-hand-dom_pair"/>
</dbReference>
<accession>A0A9W8GSY4</accession>